<dbReference type="EMBL" id="CT573213">
    <property type="protein sequence ID" value="CAJ62753.1"/>
    <property type="molecule type" value="Genomic_DNA"/>
</dbReference>
<name>Q0RIB7_FRAAA</name>
<dbReference type="Pfam" id="PF23212">
    <property type="entry name" value="DUF7064"/>
    <property type="match status" value="1"/>
</dbReference>
<organism evidence="3 4">
    <name type="scientific">Frankia alni (strain DSM 45986 / CECT 9034 / ACN14a)</name>
    <dbReference type="NCBI Taxonomy" id="326424"/>
    <lineage>
        <taxon>Bacteria</taxon>
        <taxon>Bacillati</taxon>
        <taxon>Actinomycetota</taxon>
        <taxon>Actinomycetes</taxon>
        <taxon>Frankiales</taxon>
        <taxon>Frankiaceae</taxon>
        <taxon>Frankia</taxon>
    </lineage>
</organism>
<reference evidence="3 4" key="1">
    <citation type="journal article" date="2007" name="Genome Res.">
        <title>Genome characteristics of facultatively symbiotic Frankia sp. strains reflect host range and host plant biogeography.</title>
        <authorList>
            <person name="Normand P."/>
            <person name="Lapierre P."/>
            <person name="Tisa L.S."/>
            <person name="Gogarten J.P."/>
            <person name="Alloisio N."/>
            <person name="Bagnarol E."/>
            <person name="Bassi C.A."/>
            <person name="Berry A.M."/>
            <person name="Bickhart D.M."/>
            <person name="Choisne N."/>
            <person name="Couloux A."/>
            <person name="Cournoyer B."/>
            <person name="Cruveiller S."/>
            <person name="Daubin V."/>
            <person name="Demange N."/>
            <person name="Francino M.P."/>
            <person name="Goltsman E."/>
            <person name="Huang Y."/>
            <person name="Kopp O.R."/>
            <person name="Labarre L."/>
            <person name="Lapidus A."/>
            <person name="Lavire C."/>
            <person name="Marechal J."/>
            <person name="Martinez M."/>
            <person name="Mastronunzio J.E."/>
            <person name="Mullin B.C."/>
            <person name="Niemann J."/>
            <person name="Pujic P."/>
            <person name="Rawnsley T."/>
            <person name="Rouy Z."/>
            <person name="Schenowitz C."/>
            <person name="Sellstedt A."/>
            <person name="Tavares F."/>
            <person name="Tomkins J.P."/>
            <person name="Vallenet D."/>
            <person name="Valverde C."/>
            <person name="Wall L.G."/>
            <person name="Wang Y."/>
            <person name="Medigue C."/>
            <person name="Benson D.R."/>
        </authorList>
    </citation>
    <scope>NUCLEOTIDE SEQUENCE [LARGE SCALE GENOMIC DNA]</scope>
    <source>
        <strain evidence="4">DSM 45986 / CECT 9034 / ACN14a</strain>
    </source>
</reference>
<dbReference type="InterPro" id="IPR055492">
    <property type="entry name" value="DUF7064"/>
</dbReference>
<dbReference type="OrthoDB" id="7054648at2"/>
<feature type="domain" description="DUF7065" evidence="2">
    <location>
        <begin position="141"/>
        <end position="178"/>
    </location>
</feature>
<gene>
    <name evidence="3" type="ordered locus">FRAAL4111</name>
</gene>
<evidence type="ECO:0000313" key="3">
    <source>
        <dbReference type="EMBL" id="CAJ62753.1"/>
    </source>
</evidence>
<feature type="domain" description="DUF7064" evidence="1">
    <location>
        <begin position="213"/>
        <end position="293"/>
    </location>
</feature>
<accession>Q0RIB7</accession>
<evidence type="ECO:0000259" key="2">
    <source>
        <dbReference type="Pfam" id="PF23213"/>
    </source>
</evidence>
<dbReference type="RefSeq" id="WP_011605240.1">
    <property type="nucleotide sequence ID" value="NC_008278.1"/>
</dbReference>
<dbReference type="AlphaFoldDB" id="Q0RIB7"/>
<protein>
    <submittedName>
        <fullName evidence="3">Uncharacterized protein</fullName>
    </submittedName>
</protein>
<proteinExistence type="predicted"/>
<dbReference type="STRING" id="326424.FRAAL4111"/>
<dbReference type="eggNOG" id="ENOG5033QXU">
    <property type="taxonomic scope" value="Bacteria"/>
</dbReference>
<dbReference type="SUPFAM" id="SSF159245">
    <property type="entry name" value="AttH-like"/>
    <property type="match status" value="1"/>
</dbReference>
<dbReference type="Proteomes" id="UP000000657">
    <property type="component" value="Chromosome"/>
</dbReference>
<dbReference type="InterPro" id="IPR055493">
    <property type="entry name" value="DUF7065"/>
</dbReference>
<sequence>MDDDPDRFTPADDGLHTASEDYYETETFWFSFFVPDRALGAWLYASVKHNAGGTAGGCWIWDATGSAPWDIPFYEQFAHLKAPSQPSPGRLTFPTGMTVQVREPATSYRLGYDDRRRCRVDLRFDALEPPVPLRRGAPPYPKASHYDQTGHVTGHLLLDGERVEIDCHAMRDRSWGPRAERGYRRVGYTWAASPGLSLLTYTSPQAHQGGTVPERVHSGYVRRDGTLARIVEGRRAVHRDPAHGWITGVDLEVVDEHGRATVGRAEGTSRMILPGGTSVCINTALRWTVDGRTLHGEDQDVWPIDEWRLHRRGSVAWAA</sequence>
<evidence type="ECO:0000259" key="1">
    <source>
        <dbReference type="Pfam" id="PF23212"/>
    </source>
</evidence>
<dbReference type="KEGG" id="fal:FRAAL4111"/>
<evidence type="ECO:0000313" key="4">
    <source>
        <dbReference type="Proteomes" id="UP000000657"/>
    </source>
</evidence>
<dbReference type="HOGENOM" id="CLU_072296_0_0_11"/>
<dbReference type="Pfam" id="PF23213">
    <property type="entry name" value="DUF7065"/>
    <property type="match status" value="1"/>
</dbReference>
<keyword evidence="4" id="KW-1185">Reference proteome</keyword>